<organism evidence="1">
    <name type="scientific">marine sediment metagenome</name>
    <dbReference type="NCBI Taxonomy" id="412755"/>
    <lineage>
        <taxon>unclassified sequences</taxon>
        <taxon>metagenomes</taxon>
        <taxon>ecological metagenomes</taxon>
    </lineage>
</organism>
<comment type="caution">
    <text evidence="1">The sequence shown here is derived from an EMBL/GenBank/DDBJ whole genome shotgun (WGS) entry which is preliminary data.</text>
</comment>
<name>X1VMZ1_9ZZZZ</name>
<sequence length="68" mass="7471">MKKRTLLSLLAIPIFSVATTFNSFSQKVEEVSAAVINFLLENPKTADKMKPSEGIALKIISDFLKTQG</sequence>
<evidence type="ECO:0000313" key="1">
    <source>
        <dbReference type="EMBL" id="GAJ21052.1"/>
    </source>
</evidence>
<feature type="non-terminal residue" evidence="1">
    <location>
        <position position="68"/>
    </location>
</feature>
<dbReference type="AlphaFoldDB" id="X1VMZ1"/>
<accession>X1VMZ1</accession>
<proteinExistence type="predicted"/>
<gene>
    <name evidence="1" type="ORF">S12H4_60171</name>
</gene>
<protein>
    <submittedName>
        <fullName evidence="1">Uncharacterized protein</fullName>
    </submittedName>
</protein>
<dbReference type="EMBL" id="BARW01039528">
    <property type="protein sequence ID" value="GAJ21052.1"/>
    <property type="molecule type" value="Genomic_DNA"/>
</dbReference>
<reference evidence="1" key="1">
    <citation type="journal article" date="2014" name="Front. Microbiol.">
        <title>High frequency of phylogenetically diverse reductive dehalogenase-homologous genes in deep subseafloor sedimentary metagenomes.</title>
        <authorList>
            <person name="Kawai M."/>
            <person name="Futagami T."/>
            <person name="Toyoda A."/>
            <person name="Takaki Y."/>
            <person name="Nishi S."/>
            <person name="Hori S."/>
            <person name="Arai W."/>
            <person name="Tsubouchi T."/>
            <person name="Morono Y."/>
            <person name="Uchiyama I."/>
            <person name="Ito T."/>
            <person name="Fujiyama A."/>
            <person name="Inagaki F."/>
            <person name="Takami H."/>
        </authorList>
    </citation>
    <scope>NUCLEOTIDE SEQUENCE</scope>
    <source>
        <strain evidence="1">Expedition CK06-06</strain>
    </source>
</reference>